<dbReference type="Gene3D" id="1.10.246.140">
    <property type="match status" value="1"/>
</dbReference>
<keyword evidence="1" id="KW-0805">Transcription regulation</keyword>
<comment type="caution">
    <text evidence="2">The sequence shown here is derived from an EMBL/GenBank/DDBJ whole genome shotgun (WGS) entry which is preliminary data.</text>
</comment>
<dbReference type="InterPro" id="IPR038212">
    <property type="entry name" value="TF_EnY2_sf"/>
</dbReference>
<reference evidence="2" key="1">
    <citation type="submission" date="2020-07" db="EMBL/GenBank/DDBJ databases">
        <title>Draft Genome Sequence of a Deep-Sea Yeast, Naganishia (Cryptococcus) liquefaciens strain N6.</title>
        <authorList>
            <person name="Han Y.W."/>
            <person name="Kajitani R."/>
            <person name="Morimoto H."/>
            <person name="Parhat M."/>
            <person name="Tsubouchi H."/>
            <person name="Bakenova O."/>
            <person name="Ogata M."/>
            <person name="Argunhan B."/>
            <person name="Aoki R."/>
            <person name="Kajiwara S."/>
            <person name="Itoh T."/>
            <person name="Iwasaki H."/>
        </authorList>
    </citation>
    <scope>NUCLEOTIDE SEQUENCE</scope>
    <source>
        <strain evidence="2">N6</strain>
    </source>
</reference>
<name>A0A8H3TQE9_9TREE</name>
<keyword evidence="1" id="KW-0804">Transcription</keyword>
<keyword evidence="3" id="KW-1185">Reference proteome</keyword>
<dbReference type="PANTHER" id="PTHR12514">
    <property type="entry name" value="ENHANCER OF YELLOW 2 TRANSCRIPTION FACTOR"/>
    <property type="match status" value="1"/>
</dbReference>
<dbReference type="GO" id="GO:0015031">
    <property type="term" value="P:protein transport"/>
    <property type="evidence" value="ECO:0007669"/>
    <property type="project" value="UniProtKB-KW"/>
</dbReference>
<keyword evidence="1" id="KW-0509">mRNA transport</keyword>
<dbReference type="AlphaFoldDB" id="A0A8H3TQE9"/>
<comment type="subcellular location">
    <subcellularLocation>
        <location evidence="1">Nucleus</location>
        <location evidence="1">Nucleoplasm</location>
    </subcellularLocation>
    <subcellularLocation>
        <location evidence="1">Cytoplasm</location>
        <location evidence="1">P-body</location>
    </subcellularLocation>
</comment>
<dbReference type="Proteomes" id="UP000620104">
    <property type="component" value="Unassembled WGS sequence"/>
</dbReference>
<gene>
    <name evidence="1" type="primary">SUS1</name>
    <name evidence="2" type="ORF">NliqN6_1888</name>
</gene>
<comment type="function">
    <text evidence="1">Involved in mRNA export coupled transcription activation by association with both the TREX-2 and the SAGA complexes. At the promoters, SAGA is required for recruitment of the basal transcription machinery. It influences RNA polymerase II transcriptional activity through different activities such as TBP interaction and promoter selectivity, interaction with transcription activators, and chromatin modification through histone acetylation and deubiquitination. Within the SAGA complex, participates to a subcomplex required for deubiquitination of H2B and for the maintenance of steady-state H3 methylation levels. The TREX-2 complex functions in docking export-competent ribonucleoprotein particles (mRNPs) to the nuclear entrance of the nuclear pore complex (nuclear basket). TREX-2 participates in mRNA export and accurate chromatin positioning in the nucleus by tethering genes to the nuclear periphery. May also be involved in cytoplasmic mRNA decay by interaction with components of P-bodies.</text>
</comment>
<comment type="similarity">
    <text evidence="1">Belongs to the ENY2 family.</text>
</comment>
<evidence type="ECO:0000256" key="1">
    <source>
        <dbReference type="HAMAP-Rule" id="MF_03046"/>
    </source>
</evidence>
<proteinExistence type="inferred from homology"/>
<dbReference type="EMBL" id="BLZA01000011">
    <property type="protein sequence ID" value="GHJ85486.1"/>
    <property type="molecule type" value="Genomic_DNA"/>
</dbReference>
<keyword evidence="1" id="KW-0963">Cytoplasm</keyword>
<evidence type="ECO:0000313" key="3">
    <source>
        <dbReference type="Proteomes" id="UP000620104"/>
    </source>
</evidence>
<keyword evidence="1" id="KW-0811">Translocation</keyword>
<dbReference type="GO" id="GO:0071819">
    <property type="term" value="C:DUBm complex"/>
    <property type="evidence" value="ECO:0007669"/>
    <property type="project" value="UniProtKB-UniRule"/>
</dbReference>
<keyword evidence="1" id="KW-0539">Nucleus</keyword>
<dbReference type="GO" id="GO:0006368">
    <property type="term" value="P:transcription elongation by RNA polymerase II"/>
    <property type="evidence" value="ECO:0007669"/>
    <property type="project" value="UniProtKB-UniRule"/>
</dbReference>
<accession>A0A8H3TQE9</accession>
<evidence type="ECO:0000313" key="2">
    <source>
        <dbReference type="EMBL" id="GHJ85486.1"/>
    </source>
</evidence>
<dbReference type="GO" id="GO:0003713">
    <property type="term" value="F:transcription coactivator activity"/>
    <property type="evidence" value="ECO:0007669"/>
    <property type="project" value="UniProtKB-UniRule"/>
</dbReference>
<dbReference type="GO" id="GO:0000932">
    <property type="term" value="C:P-body"/>
    <property type="evidence" value="ECO:0007669"/>
    <property type="project" value="UniProtKB-SubCell"/>
</dbReference>
<sequence length="113" mass="12762">MAESSVLPSEKELEEMQQKLANRMMKSGEWQRIQDALSAKLTEAGWTDQVKSHAKEQARQMQPLKFDALQQHTAEFAFDTLPDTVKNDILAQIRAFVVSQIDESGGVSVNSRR</sequence>
<dbReference type="GO" id="GO:0005643">
    <property type="term" value="C:nuclear pore"/>
    <property type="evidence" value="ECO:0007669"/>
    <property type="project" value="UniProtKB-UniRule"/>
</dbReference>
<dbReference type="GO" id="GO:0006406">
    <property type="term" value="P:mRNA export from nucleus"/>
    <property type="evidence" value="ECO:0007669"/>
    <property type="project" value="UniProtKB-UniRule"/>
</dbReference>
<keyword evidence="1" id="KW-0156">Chromatin regulator</keyword>
<protein>
    <recommendedName>
        <fullName evidence="1">Transcription and mRNA export factor SUS1</fullName>
    </recommendedName>
</protein>
<dbReference type="GO" id="GO:0006325">
    <property type="term" value="P:chromatin organization"/>
    <property type="evidence" value="ECO:0007669"/>
    <property type="project" value="UniProtKB-KW"/>
</dbReference>
<comment type="subunit">
    <text evidence="1">Component of the nuclear pore complex (NPC)-associated TREX-2 complex (transcription and export complex 2), composed of at least SUS1, SAC3, THP1, SEM1, and CDC31. TREX-2 contains 2 SUS1 chains. The TREX-2 complex interacts with the nucleoporin NUP1. Component of the 1.8 MDa SAGA transcription coactivator-HAT complex. SAGA is built of 5 distinct domains with specialized functions. Within the SAGA complex, SUS1, SGF11, SGF73 and UBP8 form an additional subcomplex of SAGA called the DUB module (deubiquitination module). Interacts directly with THP1, SAC3, SGF11, and with the RNA polymerase II.</text>
</comment>
<keyword evidence="1" id="KW-0813">Transport</keyword>
<dbReference type="GO" id="GO:0005654">
    <property type="term" value="C:nucleoplasm"/>
    <property type="evidence" value="ECO:0007669"/>
    <property type="project" value="UniProtKB-SubCell"/>
</dbReference>
<keyword evidence="1" id="KW-0653">Protein transport</keyword>
<dbReference type="GO" id="GO:0070390">
    <property type="term" value="C:transcription export complex 2"/>
    <property type="evidence" value="ECO:0007669"/>
    <property type="project" value="UniProtKB-UniRule"/>
</dbReference>
<keyword evidence="1" id="KW-0010">Activator</keyword>
<dbReference type="Pfam" id="PF10163">
    <property type="entry name" value="EnY2"/>
    <property type="match status" value="1"/>
</dbReference>
<dbReference type="InterPro" id="IPR018783">
    <property type="entry name" value="TF_ENY2"/>
</dbReference>
<dbReference type="HAMAP" id="MF_03046">
    <property type="entry name" value="ENY2_Sus1"/>
    <property type="match status" value="1"/>
</dbReference>
<dbReference type="OrthoDB" id="6221744at2759"/>
<dbReference type="GO" id="GO:0000124">
    <property type="term" value="C:SAGA complex"/>
    <property type="evidence" value="ECO:0007669"/>
    <property type="project" value="UniProtKB-UniRule"/>
</dbReference>
<organism evidence="2 3">
    <name type="scientific">Naganishia liquefaciens</name>
    <dbReference type="NCBI Taxonomy" id="104408"/>
    <lineage>
        <taxon>Eukaryota</taxon>
        <taxon>Fungi</taxon>
        <taxon>Dikarya</taxon>
        <taxon>Basidiomycota</taxon>
        <taxon>Agaricomycotina</taxon>
        <taxon>Tremellomycetes</taxon>
        <taxon>Filobasidiales</taxon>
        <taxon>Filobasidiaceae</taxon>
        <taxon>Naganishia</taxon>
    </lineage>
</organism>